<evidence type="ECO:0000256" key="6">
    <source>
        <dbReference type="ARBA" id="ARBA00023128"/>
    </source>
</evidence>
<dbReference type="PANTHER" id="PTHR28071:SF1">
    <property type="entry name" value="REDOX PROTEIN FMP46, MITOCHONDRIAL-RELATED"/>
    <property type="match status" value="1"/>
</dbReference>
<dbReference type="Gene3D" id="3.40.30.10">
    <property type="entry name" value="Glutaredoxin"/>
    <property type="match status" value="1"/>
</dbReference>
<comment type="caution">
    <text evidence="8">The sequence shown here is derived from an EMBL/GenBank/DDBJ whole genome shotgun (WGS) entry which is preliminary data.</text>
</comment>
<dbReference type="PANTHER" id="PTHR28071">
    <property type="entry name" value="REDOX PROTEIN FMP46, MITOCHONDRIAL-RELATED"/>
    <property type="match status" value="1"/>
</dbReference>
<dbReference type="GO" id="GO:0016491">
    <property type="term" value="F:oxidoreductase activity"/>
    <property type="evidence" value="ECO:0007669"/>
    <property type="project" value="UniProtKB-KW"/>
</dbReference>
<evidence type="ECO:0000313" key="8">
    <source>
        <dbReference type="EMBL" id="TKA66399.1"/>
    </source>
</evidence>
<dbReference type="InterPro" id="IPR012882">
    <property type="entry name" value="Fmp46"/>
</dbReference>
<evidence type="ECO:0000256" key="5">
    <source>
        <dbReference type="ARBA" id="ARBA00023002"/>
    </source>
</evidence>
<proteinExistence type="inferred from homology"/>
<evidence type="ECO:0000259" key="7">
    <source>
        <dbReference type="SMART" id="SM00672"/>
    </source>
</evidence>
<dbReference type="Gene3D" id="3.50.50.60">
    <property type="entry name" value="FAD/NAD(P)-binding domain"/>
    <property type="match status" value="1"/>
</dbReference>
<organism evidence="8 9">
    <name type="scientific">Cryomyces minteri</name>
    <dbReference type="NCBI Taxonomy" id="331657"/>
    <lineage>
        <taxon>Eukaryota</taxon>
        <taxon>Fungi</taxon>
        <taxon>Dikarya</taxon>
        <taxon>Ascomycota</taxon>
        <taxon>Pezizomycotina</taxon>
        <taxon>Dothideomycetes</taxon>
        <taxon>Dothideomycetes incertae sedis</taxon>
        <taxon>Cryomyces</taxon>
    </lineage>
</organism>
<dbReference type="SMART" id="SM00672">
    <property type="entry name" value="CAP10"/>
    <property type="match status" value="1"/>
</dbReference>
<comment type="subcellular location">
    <subcellularLocation>
        <location evidence="2">Mitochondrion</location>
    </subcellularLocation>
</comment>
<evidence type="ECO:0000256" key="4">
    <source>
        <dbReference type="ARBA" id="ARBA00022946"/>
    </source>
</evidence>
<gene>
    <name evidence="8" type="ORF">B0A49_08908</name>
</gene>
<comment type="function">
    <text evidence="1">Putative mitochondrial redox protein which could be involved in the reduction of small toxic molecules.</text>
</comment>
<sequence>MPQYSRDRTPEYWRLFWDAATPTQDQLITRHPHEHLGNLILAVGGSGHSYKFLPLIGQYVANVVNGVSSGEEKDAAWAWKTGKEKPGRGAHEKVFPKRELRDLEDKEGEQKGDTASWLIPDFEFWTWPETNVGSVSGVRRKAIVLETSNRKPGGPSSDDNTIWQNKVPKLLWRDATMGVPLRDALVRATARKTWADVKGLDWHNETSVQQDIKSMHEHYRYKLLAHTEGNSYSGLLKYLQQCQSVVISHPQEWNQNFVEVKRDWSDLESKVKGLLGYESLAERIAGNNIRIFRERYLTPAAEAAVRDVITLFHSPASQASIRAHTLLKQTAAAAQSTATIDQAGDHAQQSKTERTNFELEVTEDAPTGDQLRSMLDYLGSGGVVKVVKGASNQAEALKKVQEDGSNFIRPVVVDWNNGRAVAGDNQSEILELLKKKA</sequence>
<keyword evidence="9" id="KW-1185">Reference proteome</keyword>
<comment type="similarity">
    <text evidence="3">Belongs to the FMP46 family.</text>
</comment>
<accession>A0A4V5NEA1</accession>
<keyword evidence="4" id="KW-0809">Transit peptide</keyword>
<dbReference type="Pfam" id="PF05686">
    <property type="entry name" value="Glyco_transf_90"/>
    <property type="match status" value="1"/>
</dbReference>
<keyword evidence="6" id="KW-0496">Mitochondrion</keyword>
<keyword evidence="5" id="KW-0560">Oxidoreductase</keyword>
<evidence type="ECO:0000313" key="9">
    <source>
        <dbReference type="Proteomes" id="UP000308768"/>
    </source>
</evidence>
<dbReference type="EMBL" id="NAJN01001025">
    <property type="protein sequence ID" value="TKA66399.1"/>
    <property type="molecule type" value="Genomic_DNA"/>
</dbReference>
<dbReference type="AlphaFoldDB" id="A0A4V5NEA1"/>
<reference evidence="8 9" key="1">
    <citation type="submission" date="2017-03" db="EMBL/GenBank/DDBJ databases">
        <title>Genomes of endolithic fungi from Antarctica.</title>
        <authorList>
            <person name="Coleine C."/>
            <person name="Masonjones S."/>
            <person name="Stajich J.E."/>
        </authorList>
    </citation>
    <scope>NUCLEOTIDE SEQUENCE [LARGE SCALE GENOMIC DNA]</scope>
    <source>
        <strain evidence="8 9">CCFEE 5187</strain>
    </source>
</reference>
<protein>
    <recommendedName>
        <fullName evidence="7">Glycosyl transferase CAP10 domain-containing protein</fullName>
    </recommendedName>
</protein>
<dbReference type="GO" id="GO:0005739">
    <property type="term" value="C:mitochondrion"/>
    <property type="evidence" value="ECO:0007669"/>
    <property type="project" value="UniProtKB-SubCell"/>
</dbReference>
<dbReference type="Pfam" id="PF07955">
    <property type="entry name" value="DUF1687"/>
    <property type="match status" value="1"/>
</dbReference>
<dbReference type="Proteomes" id="UP000308768">
    <property type="component" value="Unassembled WGS sequence"/>
</dbReference>
<dbReference type="InterPro" id="IPR006598">
    <property type="entry name" value="CAP10"/>
</dbReference>
<evidence type="ECO:0000256" key="1">
    <source>
        <dbReference type="ARBA" id="ARBA00002963"/>
    </source>
</evidence>
<dbReference type="InterPro" id="IPR036188">
    <property type="entry name" value="FAD/NAD-bd_sf"/>
</dbReference>
<dbReference type="Gene3D" id="3.30.9.10">
    <property type="entry name" value="D-Amino Acid Oxidase, subunit A, domain 2"/>
    <property type="match status" value="1"/>
</dbReference>
<evidence type="ECO:0000256" key="2">
    <source>
        <dbReference type="ARBA" id="ARBA00004173"/>
    </source>
</evidence>
<dbReference type="SUPFAM" id="SSF52833">
    <property type="entry name" value="Thioredoxin-like"/>
    <property type="match status" value="1"/>
</dbReference>
<feature type="domain" description="Glycosyl transferase CAP10" evidence="7">
    <location>
        <begin position="99"/>
        <end position="307"/>
    </location>
</feature>
<evidence type="ECO:0000256" key="3">
    <source>
        <dbReference type="ARBA" id="ARBA00009734"/>
    </source>
</evidence>
<dbReference type="InterPro" id="IPR036249">
    <property type="entry name" value="Thioredoxin-like_sf"/>
</dbReference>
<name>A0A4V5NEA1_9PEZI</name>
<dbReference type="OrthoDB" id="59229at2759"/>